<dbReference type="PATRIC" id="fig|1341156.4.peg.1635"/>
<name>A0A011WR49_RUMAL</name>
<dbReference type="GO" id="GO:0004069">
    <property type="term" value="F:L-aspartate:2-oxoglutarate aminotransferase activity"/>
    <property type="evidence" value="ECO:0007669"/>
    <property type="project" value="InterPro"/>
</dbReference>
<evidence type="ECO:0000313" key="2">
    <source>
        <dbReference type="Proteomes" id="UP000021369"/>
    </source>
</evidence>
<dbReference type="InterPro" id="IPR015421">
    <property type="entry name" value="PyrdxlP-dep_Trfase_major"/>
</dbReference>
<keyword evidence="1" id="KW-0032">Aminotransferase</keyword>
<dbReference type="InterPro" id="IPR024551">
    <property type="entry name" value="AspAT_Ic"/>
</dbReference>
<dbReference type="SUPFAM" id="SSF53383">
    <property type="entry name" value="PLP-dependent transferases"/>
    <property type="match status" value="1"/>
</dbReference>
<dbReference type="InterPro" id="IPR015424">
    <property type="entry name" value="PyrdxlP-dep_Trfase"/>
</dbReference>
<dbReference type="EMBL" id="JEOB01000002">
    <property type="protein sequence ID" value="EXM39465.1"/>
    <property type="molecule type" value="Genomic_DNA"/>
</dbReference>
<proteinExistence type="predicted"/>
<dbReference type="OrthoDB" id="9802328at2"/>
<dbReference type="PANTHER" id="PTHR43799">
    <property type="entry name" value="AMINOTRANSFERASE, PUTATIVE-RELATED"/>
    <property type="match status" value="1"/>
</dbReference>
<keyword evidence="2" id="KW-1185">Reference proteome</keyword>
<gene>
    <name evidence="1" type="ORF">RASY3_06110</name>
</gene>
<comment type="caution">
    <text evidence="1">The sequence shown here is derived from an EMBL/GenBank/DDBJ whole genome shotgun (WGS) entry which is preliminary data.</text>
</comment>
<dbReference type="RefSeq" id="WP_024857761.1">
    <property type="nucleotide sequence ID" value="NZ_JEOB01000002.1"/>
</dbReference>
<dbReference type="Gene3D" id="3.40.640.10">
    <property type="entry name" value="Type I PLP-dependent aspartate aminotransferase-like (Major domain)"/>
    <property type="match status" value="1"/>
</dbReference>
<sequence length="426" mass="47248">MKLTEMSREQLLEFKNKVQEEYDGYKAQGLALNMARGKPAAEQLDLTEGLLTCVSKSSDCFDDNGVDCRNYGGLDGIPAAKKLFAPMLGVSEKELIVFGNSSLNIMYDTIAKYLLFGVDEESKPWRDQGKIKWLCPVPGYDRHFLICQKFGIEMINIPTDENGPDMDMIEKLVAEDDSIKGIWCVPMYANPTGVTYSDEVVKRFANMKTKASDFRIFWDNAYCVHHLTDTPDKLLNILDECKAAGNPERVVMFASTSKISYAGAGVAIMGASEANIKYILSLMTVQTIGHDKINQLRHVKFFGDFEGLKEHMKKHKALIAPRFEVVLDTLDKELGDLGVAEWTKPNGGYFVSFNAMNGTAKRIVTLCKEAGVVLTGAGATFPYGKDPEDKNIRVAPTYPPVEELKIAAKLFTVCVKLASAEKLLAE</sequence>
<protein>
    <submittedName>
        <fullName evidence="1">Aminotransferase</fullName>
    </submittedName>
</protein>
<dbReference type="AlphaFoldDB" id="A0A011WR49"/>
<dbReference type="Gene3D" id="3.90.1150.10">
    <property type="entry name" value="Aspartate Aminotransferase, domain 1"/>
    <property type="match status" value="1"/>
</dbReference>
<evidence type="ECO:0000313" key="1">
    <source>
        <dbReference type="EMBL" id="EXM39465.1"/>
    </source>
</evidence>
<reference evidence="1 2" key="1">
    <citation type="submission" date="2013-06" db="EMBL/GenBank/DDBJ databases">
        <title>Rumen cellulosomics: divergent fiber-degrading strategies revealed by comparative genome-wide analysis of six Ruminococcal strains.</title>
        <authorList>
            <person name="Dassa B."/>
            <person name="Borovok I."/>
            <person name="Lamed R."/>
            <person name="Flint H."/>
            <person name="Yeoman C.J."/>
            <person name="White B."/>
            <person name="Bayer E.A."/>
        </authorList>
    </citation>
    <scope>NUCLEOTIDE SEQUENCE [LARGE SCALE GENOMIC DNA]</scope>
    <source>
        <strain evidence="1 2">SY3</strain>
    </source>
</reference>
<dbReference type="PANTHER" id="PTHR43799:SF1">
    <property type="entry name" value="ASPARTATE AMINOTRANSFERASE"/>
    <property type="match status" value="1"/>
</dbReference>
<dbReference type="Proteomes" id="UP000021369">
    <property type="component" value="Unassembled WGS sequence"/>
</dbReference>
<organism evidence="1 2">
    <name type="scientific">Ruminococcus albus SY3</name>
    <dbReference type="NCBI Taxonomy" id="1341156"/>
    <lineage>
        <taxon>Bacteria</taxon>
        <taxon>Bacillati</taxon>
        <taxon>Bacillota</taxon>
        <taxon>Clostridia</taxon>
        <taxon>Eubacteriales</taxon>
        <taxon>Oscillospiraceae</taxon>
        <taxon>Ruminococcus</taxon>
    </lineage>
</organism>
<accession>A0A011WR49</accession>
<dbReference type="InterPro" id="IPR015422">
    <property type="entry name" value="PyrdxlP-dep_Trfase_small"/>
</dbReference>
<dbReference type="Pfam" id="PF12897">
    <property type="entry name" value="Asp_aminotransf"/>
    <property type="match status" value="1"/>
</dbReference>
<keyword evidence="1" id="KW-0808">Transferase</keyword>